<evidence type="ECO:0000256" key="10">
    <source>
        <dbReference type="ARBA" id="ARBA00049169"/>
    </source>
</evidence>
<evidence type="ECO:0000256" key="8">
    <source>
        <dbReference type="ARBA" id="ARBA00023004"/>
    </source>
</evidence>
<dbReference type="EMBL" id="CAXHTA020000017">
    <property type="protein sequence ID" value="CAL5227712.1"/>
    <property type="molecule type" value="Genomic_DNA"/>
</dbReference>
<evidence type="ECO:0000256" key="1">
    <source>
        <dbReference type="ARBA" id="ARBA00001961"/>
    </source>
</evidence>
<dbReference type="Gene3D" id="2.60.120.620">
    <property type="entry name" value="q2cbj1_9rhob like domain"/>
    <property type="match status" value="1"/>
</dbReference>
<gene>
    <name evidence="14" type="primary">g10722</name>
    <name evidence="14" type="ORF">VP750_LOCUS9618</name>
</gene>
<feature type="domain" description="Fe2OG dioxygenase" evidence="12">
    <location>
        <begin position="1"/>
        <end position="120"/>
    </location>
</feature>
<dbReference type="PANTHER" id="PTHR10869">
    <property type="entry name" value="PROLYL 4-HYDROXYLASE ALPHA SUBUNIT"/>
    <property type="match status" value="1"/>
</dbReference>
<dbReference type="SMART" id="SM00702">
    <property type="entry name" value="P4Hc"/>
    <property type="match status" value="1"/>
</dbReference>
<evidence type="ECO:0000259" key="13">
    <source>
        <dbReference type="PROSITE" id="PS51670"/>
    </source>
</evidence>
<name>A0ABP1G6H6_9CHLO</name>
<dbReference type="InterPro" id="IPR006620">
    <property type="entry name" value="Pro_4_hyd_alph"/>
</dbReference>
<keyword evidence="5" id="KW-0223">Dioxygenase</keyword>
<keyword evidence="9" id="KW-0472">Membrane</keyword>
<evidence type="ECO:0000256" key="2">
    <source>
        <dbReference type="ARBA" id="ARBA00004648"/>
    </source>
</evidence>
<evidence type="ECO:0000256" key="7">
    <source>
        <dbReference type="ARBA" id="ARBA00023002"/>
    </source>
</evidence>
<evidence type="ECO:0000256" key="4">
    <source>
        <dbReference type="ARBA" id="ARBA00022723"/>
    </source>
</evidence>
<evidence type="ECO:0000313" key="14">
    <source>
        <dbReference type="EMBL" id="CAL5227712.1"/>
    </source>
</evidence>
<dbReference type="PANTHER" id="PTHR10869:SF238">
    <property type="entry name" value="PROLYL 4-HYDROXYLASE 6-RELATED"/>
    <property type="match status" value="1"/>
</dbReference>
<proteinExistence type="predicted"/>
<keyword evidence="4" id="KW-0479">Metal-binding</keyword>
<evidence type="ECO:0000256" key="11">
    <source>
        <dbReference type="SAM" id="MobiDB-lite"/>
    </source>
</evidence>
<evidence type="ECO:0000256" key="9">
    <source>
        <dbReference type="ARBA" id="ARBA00023136"/>
    </source>
</evidence>
<evidence type="ECO:0000313" key="15">
    <source>
        <dbReference type="Proteomes" id="UP001497392"/>
    </source>
</evidence>
<evidence type="ECO:0000259" key="12">
    <source>
        <dbReference type="PROSITE" id="PS51471"/>
    </source>
</evidence>
<accession>A0ABP1G6H6</accession>
<dbReference type="InterPro" id="IPR045054">
    <property type="entry name" value="P4HA-like"/>
</dbReference>
<dbReference type="PROSITE" id="PS51471">
    <property type="entry name" value="FE2OG_OXY"/>
    <property type="match status" value="1"/>
</dbReference>
<evidence type="ECO:0000256" key="6">
    <source>
        <dbReference type="ARBA" id="ARBA00022989"/>
    </source>
</evidence>
<feature type="domain" description="ShKT" evidence="13">
    <location>
        <begin position="143"/>
        <end position="183"/>
    </location>
</feature>
<dbReference type="InterPro" id="IPR005123">
    <property type="entry name" value="Oxoglu/Fe-dep_dioxygenase_dom"/>
</dbReference>
<comment type="cofactor">
    <cofactor evidence="1">
        <name>L-ascorbate</name>
        <dbReference type="ChEBI" id="CHEBI:38290"/>
    </cofactor>
</comment>
<dbReference type="Pfam" id="PF13640">
    <property type="entry name" value="2OG-FeII_Oxy_3"/>
    <property type="match status" value="1"/>
</dbReference>
<reference evidence="14 15" key="1">
    <citation type="submission" date="2024-06" db="EMBL/GenBank/DDBJ databases">
        <authorList>
            <person name="Kraege A."/>
            <person name="Thomma B."/>
        </authorList>
    </citation>
    <scope>NUCLEOTIDE SEQUENCE [LARGE SCALE GENOMIC DNA]</scope>
</reference>
<comment type="caution">
    <text evidence="14">The sequence shown here is derived from an EMBL/GenBank/DDBJ whole genome shotgun (WGS) entry which is preliminary data.</text>
</comment>
<keyword evidence="8" id="KW-0408">Iron</keyword>
<feature type="region of interest" description="Disordered" evidence="11">
    <location>
        <begin position="1"/>
        <end position="27"/>
    </location>
</feature>
<evidence type="ECO:0000256" key="3">
    <source>
        <dbReference type="ARBA" id="ARBA00022692"/>
    </source>
</evidence>
<keyword evidence="6" id="KW-1133">Transmembrane helix</keyword>
<evidence type="ECO:0000256" key="5">
    <source>
        <dbReference type="ARBA" id="ARBA00022964"/>
    </source>
</evidence>
<keyword evidence="3" id="KW-0812">Transmembrane</keyword>
<comment type="catalytic activity">
    <reaction evidence="10">
        <text>L-prolyl-[collagen] + 2-oxoglutarate + O2 = trans-4-hydroxy-L-prolyl-[collagen] + succinate + CO2</text>
        <dbReference type="Rhea" id="RHEA:18945"/>
        <dbReference type="Rhea" id="RHEA-COMP:11676"/>
        <dbReference type="Rhea" id="RHEA-COMP:11680"/>
        <dbReference type="ChEBI" id="CHEBI:15379"/>
        <dbReference type="ChEBI" id="CHEBI:16526"/>
        <dbReference type="ChEBI" id="CHEBI:16810"/>
        <dbReference type="ChEBI" id="CHEBI:30031"/>
        <dbReference type="ChEBI" id="CHEBI:50342"/>
        <dbReference type="ChEBI" id="CHEBI:61965"/>
        <dbReference type="EC" id="1.14.11.2"/>
    </reaction>
</comment>
<dbReference type="InterPro" id="IPR044862">
    <property type="entry name" value="Pro_4_hyd_alph_FE2OG_OXY"/>
</dbReference>
<organism evidence="14 15">
    <name type="scientific">Coccomyxa viridis</name>
    <dbReference type="NCBI Taxonomy" id="1274662"/>
    <lineage>
        <taxon>Eukaryota</taxon>
        <taxon>Viridiplantae</taxon>
        <taxon>Chlorophyta</taxon>
        <taxon>core chlorophytes</taxon>
        <taxon>Trebouxiophyceae</taxon>
        <taxon>Trebouxiophyceae incertae sedis</taxon>
        <taxon>Coccomyxaceae</taxon>
        <taxon>Coccomyxa</taxon>
    </lineage>
</organism>
<sequence>MVLRYSDGEKYGPHFDSAEHPGDDGKGRTARVATVLMYLNDDATLVGGETAFPQAPAAVASSTQALSPCAKGVVSIQPHRGDALLFYNLRVDSSQDTFSLHTGCPVLQGVKWTATKWIHVEPFHPDWLELEADQSKAVRPEDCRDVEPFCKDWAASGECTKNKEYMVGNDAVLGQCRASCQECEVCAAADQACRMRNRAKAGFLVLPDERG</sequence>
<keyword evidence="15" id="KW-1185">Reference proteome</keyword>
<keyword evidence="7" id="KW-0560">Oxidoreductase</keyword>
<dbReference type="InterPro" id="IPR003582">
    <property type="entry name" value="ShKT_dom"/>
</dbReference>
<dbReference type="PROSITE" id="PS51670">
    <property type="entry name" value="SHKT"/>
    <property type="match status" value="1"/>
</dbReference>
<dbReference type="Proteomes" id="UP001497392">
    <property type="component" value="Unassembled WGS sequence"/>
</dbReference>
<protein>
    <submittedName>
        <fullName evidence="14">G10722 protein</fullName>
    </submittedName>
</protein>
<comment type="subcellular location">
    <subcellularLocation>
        <location evidence="2">Endoplasmic reticulum membrane</location>
        <topology evidence="2">Single-pass type II membrane protein</topology>
    </subcellularLocation>
</comment>